<evidence type="ECO:0000313" key="1">
    <source>
        <dbReference type="EMBL" id="JAE11244.1"/>
    </source>
</evidence>
<organism evidence="1">
    <name type="scientific">Arundo donax</name>
    <name type="common">Giant reed</name>
    <name type="synonym">Donax arundinaceus</name>
    <dbReference type="NCBI Taxonomy" id="35708"/>
    <lineage>
        <taxon>Eukaryota</taxon>
        <taxon>Viridiplantae</taxon>
        <taxon>Streptophyta</taxon>
        <taxon>Embryophyta</taxon>
        <taxon>Tracheophyta</taxon>
        <taxon>Spermatophyta</taxon>
        <taxon>Magnoliopsida</taxon>
        <taxon>Liliopsida</taxon>
        <taxon>Poales</taxon>
        <taxon>Poaceae</taxon>
        <taxon>PACMAD clade</taxon>
        <taxon>Arundinoideae</taxon>
        <taxon>Arundineae</taxon>
        <taxon>Arundo</taxon>
    </lineage>
</organism>
<reference evidence="1" key="1">
    <citation type="submission" date="2014-09" db="EMBL/GenBank/DDBJ databases">
        <authorList>
            <person name="Magalhaes I.L.F."/>
            <person name="Oliveira U."/>
            <person name="Santos F.R."/>
            <person name="Vidigal T.H.D.A."/>
            <person name="Brescovit A.D."/>
            <person name="Santos A.J."/>
        </authorList>
    </citation>
    <scope>NUCLEOTIDE SEQUENCE</scope>
    <source>
        <tissue evidence="1">Shoot tissue taken approximately 20 cm above the soil surface</tissue>
    </source>
</reference>
<dbReference type="AlphaFoldDB" id="A0A0A9FJ34"/>
<sequence>MPTTVLCRRKALGNSPAQFREERTINTTIPQFVSEQKGHNFVRREAPTV</sequence>
<name>A0A0A9FJ34_ARUDO</name>
<reference evidence="1" key="2">
    <citation type="journal article" date="2015" name="Data Brief">
        <title>Shoot transcriptome of the giant reed, Arundo donax.</title>
        <authorList>
            <person name="Barrero R.A."/>
            <person name="Guerrero F.D."/>
            <person name="Moolhuijzen P."/>
            <person name="Goolsby J.A."/>
            <person name="Tidwell J."/>
            <person name="Bellgard S.E."/>
            <person name="Bellgard M.I."/>
        </authorList>
    </citation>
    <scope>NUCLEOTIDE SEQUENCE</scope>
    <source>
        <tissue evidence="1">Shoot tissue taken approximately 20 cm above the soil surface</tissue>
    </source>
</reference>
<accession>A0A0A9FJ34</accession>
<dbReference type="EMBL" id="GBRH01186652">
    <property type="protein sequence ID" value="JAE11244.1"/>
    <property type="molecule type" value="Transcribed_RNA"/>
</dbReference>
<protein>
    <submittedName>
        <fullName evidence="1">Uncharacterized protein</fullName>
    </submittedName>
</protein>
<proteinExistence type="predicted"/>